<dbReference type="GeneID" id="81588160"/>
<proteinExistence type="predicted"/>
<protein>
    <recommendedName>
        <fullName evidence="4">BZIP domain-containing protein</fullName>
    </recommendedName>
</protein>
<comment type="caution">
    <text evidence="2">The sequence shown here is derived from an EMBL/GenBank/DDBJ whole genome shotgun (WGS) entry which is preliminary data.</text>
</comment>
<name>A0AAD6E908_9EURO</name>
<feature type="compositionally biased region" description="Basic residues" evidence="1">
    <location>
        <begin position="104"/>
        <end position="116"/>
    </location>
</feature>
<feature type="region of interest" description="Disordered" evidence="1">
    <location>
        <begin position="214"/>
        <end position="265"/>
    </location>
</feature>
<sequence>MDQPLSFQPSGDLHLSGYEDKQHGTLLFSQNRRFVPHSPTSNITSLLQTSSSPQTESSISQGTQMLQGQLPVSGDVFLENRSSQNRKKQKTTTPSPSKTQNPQKRQRYKAKPALVKKRGELRDAESPSSGVPEDRRRIQVRLAQRAFRSRQRDAMAGLNNRISQLETILDQMSHTVLSFSGQLVQSGVLAPYSDLTTHLHDTIKTFHALASEANPDPETQVSNAPSHSEDLPQSSSPRLITTPPSNIPPSLSLDRSGSDHFTSDSFPHTLESPGISVIELPGFIERLNLACLYQGKLALCDHSIGLHHLQKPFGFLFSMMNRERATAYFKAKLDAQVNQSPLNGWAEVPFFALGSAGTHYPQLSLHNQGISHCFRGYHEWDIVRDPLSLVSPDIQEQLKGDWFDLQDLEGFLREKDVILILRSDEPNQGSPTKTTVNIARLIPGNMGICLGRTPGFQRDDVEKALQHAKIS</sequence>
<dbReference type="InterPro" id="IPR046347">
    <property type="entry name" value="bZIP_sf"/>
</dbReference>
<feature type="compositionally biased region" description="Low complexity" evidence="1">
    <location>
        <begin position="91"/>
        <end position="100"/>
    </location>
</feature>
<reference evidence="2" key="2">
    <citation type="submission" date="2023-01" db="EMBL/GenBank/DDBJ databases">
        <authorList>
            <person name="Petersen C."/>
        </authorList>
    </citation>
    <scope>NUCLEOTIDE SEQUENCE</scope>
    <source>
        <strain evidence="2">IBT 12815</strain>
    </source>
</reference>
<dbReference type="SUPFAM" id="SSF57959">
    <property type="entry name" value="Leucine zipper domain"/>
    <property type="match status" value="1"/>
</dbReference>
<evidence type="ECO:0000313" key="2">
    <source>
        <dbReference type="EMBL" id="KAJ5603905.1"/>
    </source>
</evidence>
<feature type="compositionally biased region" description="Polar residues" evidence="1">
    <location>
        <begin position="217"/>
        <end position="244"/>
    </location>
</feature>
<evidence type="ECO:0000256" key="1">
    <source>
        <dbReference type="SAM" id="MobiDB-lite"/>
    </source>
</evidence>
<feature type="region of interest" description="Disordered" evidence="1">
    <location>
        <begin position="82"/>
        <end position="137"/>
    </location>
</feature>
<evidence type="ECO:0008006" key="4">
    <source>
        <dbReference type="Google" id="ProtNLM"/>
    </source>
</evidence>
<dbReference type="AlphaFoldDB" id="A0AAD6E908"/>
<feature type="compositionally biased region" description="Low complexity" evidence="1">
    <location>
        <begin position="43"/>
        <end position="61"/>
    </location>
</feature>
<keyword evidence="3" id="KW-1185">Reference proteome</keyword>
<dbReference type="EMBL" id="JAQJAE010000003">
    <property type="protein sequence ID" value="KAJ5603905.1"/>
    <property type="molecule type" value="Genomic_DNA"/>
</dbReference>
<dbReference type="PANTHER" id="PTHR40618">
    <property type="entry name" value="B-ZIP TRANSCRIPTION FACTOR (EUROFUNG)-RELATED"/>
    <property type="match status" value="1"/>
</dbReference>
<evidence type="ECO:0000313" key="3">
    <source>
        <dbReference type="Proteomes" id="UP001213799"/>
    </source>
</evidence>
<gene>
    <name evidence="2" type="ORF">N7537_006861</name>
</gene>
<feature type="region of interest" description="Disordered" evidence="1">
    <location>
        <begin position="39"/>
        <end position="64"/>
    </location>
</feature>
<dbReference type="CDD" id="cd14688">
    <property type="entry name" value="bZIP_YAP"/>
    <property type="match status" value="1"/>
</dbReference>
<dbReference type="GO" id="GO:0003700">
    <property type="term" value="F:DNA-binding transcription factor activity"/>
    <property type="evidence" value="ECO:0007669"/>
    <property type="project" value="InterPro"/>
</dbReference>
<dbReference type="RefSeq" id="XP_056753703.1">
    <property type="nucleotide sequence ID" value="XM_056897918.1"/>
</dbReference>
<accession>A0AAD6E908</accession>
<dbReference type="Gene3D" id="1.20.5.170">
    <property type="match status" value="1"/>
</dbReference>
<organism evidence="2 3">
    <name type="scientific">Penicillium hordei</name>
    <dbReference type="NCBI Taxonomy" id="40994"/>
    <lineage>
        <taxon>Eukaryota</taxon>
        <taxon>Fungi</taxon>
        <taxon>Dikarya</taxon>
        <taxon>Ascomycota</taxon>
        <taxon>Pezizomycotina</taxon>
        <taxon>Eurotiomycetes</taxon>
        <taxon>Eurotiomycetidae</taxon>
        <taxon>Eurotiales</taxon>
        <taxon>Aspergillaceae</taxon>
        <taxon>Penicillium</taxon>
    </lineage>
</organism>
<dbReference type="PANTHER" id="PTHR40618:SF1">
    <property type="entry name" value="B-ZIP TRANSCRIPTION FACTOR (EUROFUNG)"/>
    <property type="match status" value="1"/>
</dbReference>
<dbReference type="Proteomes" id="UP001213799">
    <property type="component" value="Unassembled WGS sequence"/>
</dbReference>
<reference evidence="2" key="1">
    <citation type="journal article" date="2023" name="IMA Fungus">
        <title>Comparative genomic study of the Penicillium genus elucidates a diverse pangenome and 15 lateral gene transfer events.</title>
        <authorList>
            <person name="Petersen C."/>
            <person name="Sorensen T."/>
            <person name="Nielsen M.R."/>
            <person name="Sondergaard T.E."/>
            <person name="Sorensen J.L."/>
            <person name="Fitzpatrick D.A."/>
            <person name="Frisvad J.C."/>
            <person name="Nielsen K.L."/>
        </authorList>
    </citation>
    <scope>NUCLEOTIDE SEQUENCE</scope>
    <source>
        <strain evidence="2">IBT 12815</strain>
    </source>
</reference>